<dbReference type="Proteomes" id="UP000501568">
    <property type="component" value="Chromosome"/>
</dbReference>
<dbReference type="RefSeq" id="WP_165326535.1">
    <property type="nucleotide sequence ID" value="NZ_CP049109.1"/>
</dbReference>
<evidence type="ECO:0000256" key="1">
    <source>
        <dbReference type="SAM" id="Phobius"/>
    </source>
</evidence>
<dbReference type="AlphaFoldDB" id="A0A6G6Y3P2"/>
<reference evidence="2 3" key="1">
    <citation type="submission" date="2020-02" db="EMBL/GenBank/DDBJ databases">
        <authorList>
            <person name="Zheng R.K."/>
            <person name="Sun C.M."/>
        </authorList>
    </citation>
    <scope>NUCLEOTIDE SEQUENCE [LARGE SCALE GENOMIC DNA]</scope>
    <source>
        <strain evidence="3">zrk23</strain>
    </source>
</reference>
<protein>
    <recommendedName>
        <fullName evidence="4">O-antigen ligase domain-containing protein</fullName>
    </recommendedName>
</protein>
<proteinExistence type="predicted"/>
<keyword evidence="3" id="KW-1185">Reference proteome</keyword>
<feature type="transmembrane region" description="Helical" evidence="1">
    <location>
        <begin position="318"/>
        <end position="343"/>
    </location>
</feature>
<evidence type="ECO:0000313" key="3">
    <source>
        <dbReference type="Proteomes" id="UP000501568"/>
    </source>
</evidence>
<keyword evidence="1" id="KW-1133">Transmembrane helix</keyword>
<dbReference type="EMBL" id="CP049109">
    <property type="protein sequence ID" value="QIG79535.1"/>
    <property type="molecule type" value="Genomic_DNA"/>
</dbReference>
<feature type="transmembrane region" description="Helical" evidence="1">
    <location>
        <begin position="223"/>
        <end position="251"/>
    </location>
</feature>
<organism evidence="2 3">
    <name type="scientific">Stakelama tenebrarum</name>
    <dbReference type="NCBI Taxonomy" id="2711215"/>
    <lineage>
        <taxon>Bacteria</taxon>
        <taxon>Pseudomonadati</taxon>
        <taxon>Pseudomonadota</taxon>
        <taxon>Alphaproteobacteria</taxon>
        <taxon>Sphingomonadales</taxon>
        <taxon>Sphingomonadaceae</taxon>
        <taxon>Stakelama</taxon>
    </lineage>
</organism>
<feature type="transmembrane region" description="Helical" evidence="1">
    <location>
        <begin position="20"/>
        <end position="38"/>
    </location>
</feature>
<feature type="transmembrane region" description="Helical" evidence="1">
    <location>
        <begin position="77"/>
        <end position="95"/>
    </location>
</feature>
<feature type="transmembrane region" description="Helical" evidence="1">
    <location>
        <begin position="200"/>
        <end position="217"/>
    </location>
</feature>
<feature type="transmembrane region" description="Helical" evidence="1">
    <location>
        <begin position="102"/>
        <end position="127"/>
    </location>
</feature>
<gene>
    <name evidence="2" type="ORF">G5C33_06860</name>
</gene>
<evidence type="ECO:0000313" key="2">
    <source>
        <dbReference type="EMBL" id="QIG79535.1"/>
    </source>
</evidence>
<feature type="transmembrane region" description="Helical" evidence="1">
    <location>
        <begin position="50"/>
        <end position="71"/>
    </location>
</feature>
<dbReference type="KEGG" id="spzr:G5C33_06860"/>
<feature type="transmembrane region" description="Helical" evidence="1">
    <location>
        <begin position="139"/>
        <end position="160"/>
    </location>
</feature>
<sequence>MTPSHMRTGTTMGGARRKPGNLLIYTGFILLVLFNIGMPKGGIAYGGSPLTFGYLLFAALAPVALVGMVGLRNISPVAITHMMFGFIPIAALAIFKLMGEGAMFALLIYTVLFAILPALMLVIYAPYLEALTDEQIGVALKWILRFVVVWGIFNFILFAVSRNFIEIPYLTVNPLDSGEIYSKNNRRGFLMKLVSTYNNGNIYGVCMAMLGPIYFRFEKSKFFIAAFCAAIILSLSRTAWFALVAMTAGMILVGQLRLVRWQFWLGGLAVIALIIILLPMMGWTTERIYDAQLGGRMLQWEQLEFTLFGGDDVRISEVLYAGIFQSFGMLGSITALVALFFPVGFGVMNLARLSPLRRSALVGVVAYLLAAASDAAFIYPPVMLIFLFVTVMVYRRGYVGAASPARADVPRLPHYGPVPLSQAAGLVR</sequence>
<keyword evidence="1" id="KW-0472">Membrane</keyword>
<evidence type="ECO:0008006" key="4">
    <source>
        <dbReference type="Google" id="ProtNLM"/>
    </source>
</evidence>
<feature type="transmembrane region" description="Helical" evidence="1">
    <location>
        <begin position="263"/>
        <end position="283"/>
    </location>
</feature>
<name>A0A6G6Y3P2_9SPHN</name>
<accession>A0A6G6Y3P2</accession>
<keyword evidence="1" id="KW-0812">Transmembrane</keyword>